<feature type="domain" description="Cytoskeleton-associated protein 2 C-terminal" evidence="7">
    <location>
        <begin position="299"/>
        <end position="344"/>
    </location>
</feature>
<feature type="compositionally biased region" description="Basic and acidic residues" evidence="6">
    <location>
        <begin position="382"/>
        <end position="399"/>
    </location>
</feature>
<feature type="compositionally biased region" description="Low complexity" evidence="6">
    <location>
        <begin position="100"/>
        <end position="113"/>
    </location>
</feature>
<evidence type="ECO:0000256" key="6">
    <source>
        <dbReference type="SAM" id="MobiDB-lite"/>
    </source>
</evidence>
<feature type="compositionally biased region" description="Basic and acidic residues" evidence="6">
    <location>
        <begin position="458"/>
        <end position="473"/>
    </location>
</feature>
<dbReference type="Pfam" id="PF15297">
    <property type="entry name" value="CKAP2_C"/>
    <property type="match status" value="2"/>
</dbReference>
<protein>
    <recommendedName>
        <fullName evidence="7">Cytoskeleton-associated protein 2 C-terminal domain-containing protein</fullName>
    </recommendedName>
</protein>
<comment type="similarity">
    <text evidence="2">Belongs to the CKAP2 family.</text>
</comment>
<feature type="region of interest" description="Disordered" evidence="6">
    <location>
        <begin position="456"/>
        <end position="502"/>
    </location>
</feature>
<reference evidence="8" key="1">
    <citation type="journal article" date="2023" name="Science">
        <title>Genome structures resolve the early diversification of teleost fishes.</title>
        <authorList>
            <person name="Parey E."/>
            <person name="Louis A."/>
            <person name="Montfort J."/>
            <person name="Bouchez O."/>
            <person name="Roques C."/>
            <person name="Iampietro C."/>
            <person name="Lluch J."/>
            <person name="Castinel A."/>
            <person name="Donnadieu C."/>
            <person name="Desvignes T."/>
            <person name="Floi Bucao C."/>
            <person name="Jouanno E."/>
            <person name="Wen M."/>
            <person name="Mejri S."/>
            <person name="Dirks R."/>
            <person name="Jansen H."/>
            <person name="Henkel C."/>
            <person name="Chen W.J."/>
            <person name="Zahm M."/>
            <person name="Cabau C."/>
            <person name="Klopp C."/>
            <person name="Thompson A.W."/>
            <person name="Robinson-Rechavi M."/>
            <person name="Braasch I."/>
            <person name="Lecointre G."/>
            <person name="Bobe J."/>
            <person name="Postlethwait J.H."/>
            <person name="Berthelot C."/>
            <person name="Roest Crollius H."/>
            <person name="Guiguen Y."/>
        </authorList>
    </citation>
    <scope>NUCLEOTIDE SEQUENCE</scope>
    <source>
        <strain evidence="8">NC1722</strain>
    </source>
</reference>
<organism evidence="8 9">
    <name type="scientific">Aldrovandia affinis</name>
    <dbReference type="NCBI Taxonomy" id="143900"/>
    <lineage>
        <taxon>Eukaryota</taxon>
        <taxon>Metazoa</taxon>
        <taxon>Chordata</taxon>
        <taxon>Craniata</taxon>
        <taxon>Vertebrata</taxon>
        <taxon>Euteleostomi</taxon>
        <taxon>Actinopterygii</taxon>
        <taxon>Neopterygii</taxon>
        <taxon>Teleostei</taxon>
        <taxon>Notacanthiformes</taxon>
        <taxon>Halosauridae</taxon>
        <taxon>Aldrovandia</taxon>
    </lineage>
</organism>
<feature type="region of interest" description="Disordered" evidence="6">
    <location>
        <begin position="138"/>
        <end position="308"/>
    </location>
</feature>
<evidence type="ECO:0000256" key="3">
    <source>
        <dbReference type="ARBA" id="ARBA00022490"/>
    </source>
</evidence>
<gene>
    <name evidence="8" type="ORF">AAFF_G00205370</name>
</gene>
<accession>A0AAD7W6A5</accession>
<keyword evidence="3" id="KW-0963">Cytoplasm</keyword>
<dbReference type="GO" id="GO:0015630">
    <property type="term" value="C:microtubule cytoskeleton"/>
    <property type="evidence" value="ECO:0007669"/>
    <property type="project" value="TreeGrafter"/>
</dbReference>
<feature type="compositionally biased region" description="Polar residues" evidence="6">
    <location>
        <begin position="1"/>
        <end position="27"/>
    </location>
</feature>
<sequence length="646" mass="69154">MSSEVACSTAEQRPSNMETRSASTLGNKNKGMDHVIKTTLGTKKNNKENAKPANSQSMPGANRAAIKKDTMGPSAALQFKSDKNVEGSSGAGDAPRKTGAQAAQPTAKAPTAARGNGVKKRRTLSQAFLTQHAIRQRNLLAEAAKPPATVPPKYPPGTYKGRAIQSKVNSFRKPTGSDDGEAQPAAVETKPAAPEEERCNRRAATTGMRAGLAPAGARSHSSPGPGPAPAATAPRETSARARLQSAPCRLASRDGAGAPPARAIFSVPSKSTVAAKRTELQQTGKPRAVAVTTDRKAPKPPAVSTVSQYRIPMETAAERKAKLADWLASKGRTLRRPPIASAQAQTLSAPPKSSRKPQPVADPERVMETDPVAQQDSNPEPRPAEQPKSDPQPDARPGSDPEAAPGPADLSSPGIMNTTLDLLENSEMELPVDPEIRIEDVVVNLCNAMEALETPSACKKDPETHGDSEGRISEEEDPEDLVGDMHKEDGSENETKGIEKVKVDGETSVLKLMKVEEEEEEEECMGKMDGDEETPLEEASVVKYSIKTTPYLRSVTRRIHGDVAPGSGSRRRSAIKDLKFLTPVRRSVRIHRESPRLPGMLTDHDPCVSSLAELVRLDSDPNAYIYRRNPALLEELPDQPEGLGRV</sequence>
<keyword evidence="5" id="KW-0206">Cytoskeleton</keyword>
<evidence type="ECO:0000313" key="9">
    <source>
        <dbReference type="Proteomes" id="UP001221898"/>
    </source>
</evidence>
<feature type="compositionally biased region" description="Basic and acidic residues" evidence="6">
    <location>
        <begin position="483"/>
        <end position="502"/>
    </location>
</feature>
<dbReference type="Proteomes" id="UP001221898">
    <property type="component" value="Unassembled WGS sequence"/>
</dbReference>
<comment type="caution">
    <text evidence="8">The sequence shown here is derived from an EMBL/GenBank/DDBJ whole genome shotgun (WGS) entry which is preliminary data.</text>
</comment>
<evidence type="ECO:0000256" key="4">
    <source>
        <dbReference type="ARBA" id="ARBA00022553"/>
    </source>
</evidence>
<dbReference type="InterPro" id="IPR029197">
    <property type="entry name" value="CKAP2_C"/>
</dbReference>
<name>A0AAD7W6A5_9TELE</name>
<evidence type="ECO:0000313" key="8">
    <source>
        <dbReference type="EMBL" id="KAJ8384404.1"/>
    </source>
</evidence>
<dbReference type="GO" id="GO:0007026">
    <property type="term" value="P:negative regulation of microtubule depolymerization"/>
    <property type="evidence" value="ECO:0007669"/>
    <property type="project" value="TreeGrafter"/>
</dbReference>
<feature type="compositionally biased region" description="Low complexity" evidence="6">
    <location>
        <begin position="213"/>
        <end position="242"/>
    </location>
</feature>
<evidence type="ECO:0000259" key="7">
    <source>
        <dbReference type="Pfam" id="PF15297"/>
    </source>
</evidence>
<dbReference type="PANTHER" id="PTHR16076">
    <property type="entry name" value="CYTOSKELETON ASSOCIATED PROTEIN 2-RELATED"/>
    <property type="match status" value="1"/>
</dbReference>
<keyword evidence="4" id="KW-0597">Phosphoprotein</keyword>
<dbReference type="PANTHER" id="PTHR16076:SF8">
    <property type="entry name" value="CYTOSKELETON-ASSOCIATED PROTEIN 2"/>
    <property type="match status" value="1"/>
</dbReference>
<evidence type="ECO:0000256" key="5">
    <source>
        <dbReference type="ARBA" id="ARBA00023212"/>
    </source>
</evidence>
<feature type="region of interest" description="Disordered" evidence="6">
    <location>
        <begin position="328"/>
        <end position="422"/>
    </location>
</feature>
<dbReference type="InterPro" id="IPR026165">
    <property type="entry name" value="CKAP2_fam"/>
</dbReference>
<keyword evidence="9" id="KW-1185">Reference proteome</keyword>
<feature type="domain" description="Cytoskeleton-associated protein 2 C-terminal" evidence="7">
    <location>
        <begin position="472"/>
        <end position="632"/>
    </location>
</feature>
<proteinExistence type="inferred from homology"/>
<evidence type="ECO:0000256" key="1">
    <source>
        <dbReference type="ARBA" id="ARBA00004245"/>
    </source>
</evidence>
<evidence type="ECO:0000256" key="2">
    <source>
        <dbReference type="ARBA" id="ARBA00009468"/>
    </source>
</evidence>
<feature type="region of interest" description="Disordered" evidence="6">
    <location>
        <begin position="1"/>
        <end position="125"/>
    </location>
</feature>
<dbReference type="EMBL" id="JAINUG010000272">
    <property type="protein sequence ID" value="KAJ8384404.1"/>
    <property type="molecule type" value="Genomic_DNA"/>
</dbReference>
<comment type="subcellular location">
    <subcellularLocation>
        <location evidence="1">Cytoplasm</location>
        <location evidence="1">Cytoskeleton</location>
    </subcellularLocation>
</comment>
<dbReference type="AlphaFoldDB" id="A0AAD7W6A5"/>